<keyword evidence="1" id="KW-0433">Leucine-rich repeat</keyword>
<evidence type="ECO:0000313" key="3">
    <source>
        <dbReference type="EMBL" id="QWG00320.1"/>
    </source>
</evidence>
<dbReference type="PROSITE" id="PS51450">
    <property type="entry name" value="LRR"/>
    <property type="match status" value="2"/>
</dbReference>
<keyword evidence="4" id="KW-1185">Reference proteome</keyword>
<dbReference type="PANTHER" id="PTHR46652:SF3">
    <property type="entry name" value="LEUCINE-RICH REPEAT-CONTAINING PROTEIN 9"/>
    <property type="match status" value="1"/>
</dbReference>
<dbReference type="InterPro" id="IPR050836">
    <property type="entry name" value="SDS22/Internalin_LRR"/>
</dbReference>
<dbReference type="KEGG" id="fya:KMW28_11725"/>
<dbReference type="Pfam" id="PF12799">
    <property type="entry name" value="LRR_4"/>
    <property type="match status" value="1"/>
</dbReference>
<organism evidence="3 4">
    <name type="scientific">Flammeovirga yaeyamensis</name>
    <dbReference type="NCBI Taxonomy" id="367791"/>
    <lineage>
        <taxon>Bacteria</taxon>
        <taxon>Pseudomonadati</taxon>
        <taxon>Bacteroidota</taxon>
        <taxon>Cytophagia</taxon>
        <taxon>Cytophagales</taxon>
        <taxon>Flammeovirgaceae</taxon>
        <taxon>Flammeovirga</taxon>
    </lineage>
</organism>
<dbReference type="EMBL" id="CP076132">
    <property type="protein sequence ID" value="QWG00320.1"/>
    <property type="molecule type" value="Genomic_DNA"/>
</dbReference>
<evidence type="ECO:0000313" key="4">
    <source>
        <dbReference type="Proteomes" id="UP000678679"/>
    </source>
</evidence>
<protein>
    <submittedName>
        <fullName evidence="3">Leucine-rich repeat domain-containing protein</fullName>
    </submittedName>
</protein>
<dbReference type="InterPro" id="IPR001611">
    <property type="entry name" value="Leu-rich_rpt"/>
</dbReference>
<dbReference type="AlphaFoldDB" id="A0AAX1N2E7"/>
<sequence length="862" mass="97204">MNKLFTYLITLSLFFGQYAFGQESNEIPAERLAKYKSEAKDLVMFIESTLNDIAGDDYTKREKSIIINETYLKYFESDKTQIEDDLDPNRQVVSNKDVQAYLKDVDFFFEEANFEFIVEKIEHSVNNEGNLYFTVQLTRKLDALTVMNDTISNSAERFVEINLDPDAQELKIASIYTTKLSQKEDMALWWNKLDDVWRNTVGADIKLDNNIPLSDVTSIIDSIMVTKNDSTLPLNENIFNHIEHFLQKKELDISLNPEIVTLAPLSKMRNLEDLNISGTGVNDLSPIRTLTNLKSLKCEMTGINSLDPLVYCTNLKVLMINDTQIEDITVVENFDQLKELYIFNTNISDLTPLTDLEELNVLWANDTKVADIKPLNSTKQLRSLDISNTEVTSIDALYGLKKLEQLSIDRTSINDLSSLATTSALKNLSADQSSISSLTPLSKLQNVERIYCDGTQINTSIAQSYMRSHPKTLVIYGSDQLKNWWESLSDVWQDKLLTTAGLTTSPEKEQLQIIANIKEIDIHNVGGIQNLDPLNFLINLEVLNAANTNINSIDALKSCPNISNLNIKGTNVTDISVLENHKLLSKLNIKGTNISDLSPLEHAEKLSKIDISNSKVSSITPLKGLESLKVIEADNTTTAEAAFIKFAVESPAIVVFRSAKLQLWWEGLSDEWKEVLSTEAKIGNKNPDKFELHQINMISEINISNHKSINDLKPLQMLFDLKKLNISYTRITNLAPISGINTLEELSIDNTPISDITDIQNLKGLKSLNISNTLVEKFTVLEGFTQMEKLKVSGIVKVKNISYVTKMPNLKTFECYNTSINNLKYLVGLSNLKTLKCYKTKLNQKKVDAFKAQMPNVSVDFY</sequence>
<name>A0AAX1N2E7_9BACT</name>
<accession>A0AAX1N2E7</accession>
<dbReference type="Proteomes" id="UP000678679">
    <property type="component" value="Chromosome 1"/>
</dbReference>
<gene>
    <name evidence="3" type="ORF">KMW28_11725</name>
</gene>
<proteinExistence type="predicted"/>
<evidence type="ECO:0000256" key="1">
    <source>
        <dbReference type="ARBA" id="ARBA00022614"/>
    </source>
</evidence>
<dbReference type="PANTHER" id="PTHR46652">
    <property type="entry name" value="LEUCINE-RICH REPEAT AND IQ DOMAIN-CONTAINING PROTEIN 1-RELATED"/>
    <property type="match status" value="1"/>
</dbReference>
<reference evidence="3 4" key="1">
    <citation type="submission" date="2021-05" db="EMBL/GenBank/DDBJ databases">
        <title>Comparative genomic studies on the polysaccharide-degrading batcterial strains of the Flammeovirga genus.</title>
        <authorList>
            <person name="Zewei F."/>
            <person name="Zheng Z."/>
            <person name="Yu L."/>
            <person name="Ruyue G."/>
            <person name="Yanhong M."/>
            <person name="Yuanyuan C."/>
            <person name="Jingyan G."/>
            <person name="Wenjun H."/>
        </authorList>
    </citation>
    <scope>NUCLEOTIDE SEQUENCE [LARGE SCALE GENOMIC DNA]</scope>
    <source>
        <strain evidence="3 4">NBRC:100898</strain>
    </source>
</reference>
<keyword evidence="2" id="KW-0677">Repeat</keyword>
<dbReference type="RefSeq" id="WP_169663261.1">
    <property type="nucleotide sequence ID" value="NZ_CP076132.1"/>
</dbReference>
<dbReference type="SUPFAM" id="SSF52058">
    <property type="entry name" value="L domain-like"/>
    <property type="match status" value="3"/>
</dbReference>
<dbReference type="Gene3D" id="3.80.10.10">
    <property type="entry name" value="Ribonuclease Inhibitor"/>
    <property type="match status" value="4"/>
</dbReference>
<dbReference type="InterPro" id="IPR032675">
    <property type="entry name" value="LRR_dom_sf"/>
</dbReference>
<evidence type="ECO:0000256" key="2">
    <source>
        <dbReference type="ARBA" id="ARBA00022737"/>
    </source>
</evidence>
<dbReference type="InterPro" id="IPR025875">
    <property type="entry name" value="Leu-rich_rpt_4"/>
</dbReference>